<protein>
    <recommendedName>
        <fullName evidence="2">Sugar phosphate transporter domain-containing protein</fullName>
    </recommendedName>
</protein>
<dbReference type="Pfam" id="PF03151">
    <property type="entry name" value="TPT"/>
    <property type="match status" value="1"/>
</dbReference>
<accession>A0AAN9J3N9</accession>
<evidence type="ECO:0000256" key="1">
    <source>
        <dbReference type="SAM" id="Phobius"/>
    </source>
</evidence>
<keyword evidence="4" id="KW-1185">Reference proteome</keyword>
<sequence length="298" mass="32452">MQQQSLVSNLAYSFIKPVSPAFFPFSKTNSTNLLNVSSSFPQPPTYLSFSSPTRFQIIATSTPQTQSARDATSDSAAALSSTPFINNVNIHNKQVLKVDPFPVIVTAAAMGTAVMAYMEYLNLYKRPKICGGQLAAILQQYLGNLFTNTSHGKLSHTITAMEPLISTILSEGSNVNEVYVKQLLDALCSHAYKNGFNCGTFLRLRFRCGYPNCGKLRKIATAIAAAIQLRRLLHHSGGNRVKQVVDLVFMASSVLFGETPVSTVNAFSGIAYFSAGIAIALAFVFIYSRVKQIKPKTN</sequence>
<feature type="transmembrane region" description="Helical" evidence="1">
    <location>
        <begin position="269"/>
        <end position="288"/>
    </location>
</feature>
<gene>
    <name evidence="3" type="ORF">RIF29_06928</name>
</gene>
<dbReference type="EMBL" id="JAYWIO010000001">
    <property type="protein sequence ID" value="KAK7291627.1"/>
    <property type="molecule type" value="Genomic_DNA"/>
</dbReference>
<proteinExistence type="predicted"/>
<dbReference type="InterPro" id="IPR004853">
    <property type="entry name" value="Sugar_P_trans_dom"/>
</dbReference>
<dbReference type="AlphaFoldDB" id="A0AAN9J3N9"/>
<organism evidence="3 4">
    <name type="scientific">Crotalaria pallida</name>
    <name type="common">Smooth rattlebox</name>
    <name type="synonym">Crotalaria striata</name>
    <dbReference type="NCBI Taxonomy" id="3830"/>
    <lineage>
        <taxon>Eukaryota</taxon>
        <taxon>Viridiplantae</taxon>
        <taxon>Streptophyta</taxon>
        <taxon>Embryophyta</taxon>
        <taxon>Tracheophyta</taxon>
        <taxon>Spermatophyta</taxon>
        <taxon>Magnoliopsida</taxon>
        <taxon>eudicotyledons</taxon>
        <taxon>Gunneridae</taxon>
        <taxon>Pentapetalae</taxon>
        <taxon>rosids</taxon>
        <taxon>fabids</taxon>
        <taxon>Fabales</taxon>
        <taxon>Fabaceae</taxon>
        <taxon>Papilionoideae</taxon>
        <taxon>50 kb inversion clade</taxon>
        <taxon>genistoids sensu lato</taxon>
        <taxon>core genistoids</taxon>
        <taxon>Crotalarieae</taxon>
        <taxon>Crotalaria</taxon>
    </lineage>
</organism>
<comment type="caution">
    <text evidence="3">The sequence shown here is derived from an EMBL/GenBank/DDBJ whole genome shotgun (WGS) entry which is preliminary data.</text>
</comment>
<evidence type="ECO:0000313" key="4">
    <source>
        <dbReference type="Proteomes" id="UP001372338"/>
    </source>
</evidence>
<dbReference type="Proteomes" id="UP001372338">
    <property type="component" value="Unassembled WGS sequence"/>
</dbReference>
<keyword evidence="1" id="KW-0812">Transmembrane</keyword>
<evidence type="ECO:0000313" key="3">
    <source>
        <dbReference type="EMBL" id="KAK7291627.1"/>
    </source>
</evidence>
<reference evidence="3 4" key="1">
    <citation type="submission" date="2024-01" db="EMBL/GenBank/DDBJ databases">
        <title>The genomes of 5 underutilized Papilionoideae crops provide insights into root nodulation and disease resistanc.</title>
        <authorList>
            <person name="Yuan L."/>
        </authorList>
    </citation>
    <scope>NUCLEOTIDE SEQUENCE [LARGE SCALE GENOMIC DNA]</scope>
    <source>
        <strain evidence="3">ZHUSHIDOU_FW_LH</strain>
        <tissue evidence="3">Leaf</tissue>
    </source>
</reference>
<evidence type="ECO:0000259" key="2">
    <source>
        <dbReference type="Pfam" id="PF03151"/>
    </source>
</evidence>
<keyword evidence="1" id="KW-0472">Membrane</keyword>
<keyword evidence="1" id="KW-1133">Transmembrane helix</keyword>
<feature type="domain" description="Sugar phosphate transporter" evidence="2">
    <location>
        <begin position="88"/>
        <end position="171"/>
    </location>
</feature>
<name>A0AAN9J3N9_CROPI</name>